<sequence length="143" mass="15924">MLSNSSKYAIKAVLYLAVNASESNKIMAKNISEPINVPQAYISKLLQDLSRHNIVSSTRGPNGGFYLSEQNLKTPLINIITIIDGDNRLNSCLLSIENCHSERPCPLHDFAASYRKNLIDNLEHKTIIDLANDIKAEKSFLPL</sequence>
<evidence type="ECO:0000313" key="2">
    <source>
        <dbReference type="Proteomes" id="UP001166021"/>
    </source>
</evidence>
<organism evidence="1 2">
    <name type="scientific">Maribacter aquimaris</name>
    <dbReference type="NCBI Taxonomy" id="2737171"/>
    <lineage>
        <taxon>Bacteria</taxon>
        <taxon>Pseudomonadati</taxon>
        <taxon>Bacteroidota</taxon>
        <taxon>Flavobacteriia</taxon>
        <taxon>Flavobacteriales</taxon>
        <taxon>Flavobacteriaceae</taxon>
        <taxon>Maribacter</taxon>
    </lineage>
</organism>
<dbReference type="PROSITE" id="PS51197">
    <property type="entry name" value="HTH_RRF2_2"/>
    <property type="match status" value="1"/>
</dbReference>
<dbReference type="NCBIfam" id="TIGR00738">
    <property type="entry name" value="rrf2_super"/>
    <property type="match status" value="1"/>
</dbReference>
<keyword evidence="2" id="KW-1185">Reference proteome</keyword>
<dbReference type="InterPro" id="IPR036388">
    <property type="entry name" value="WH-like_DNA-bd_sf"/>
</dbReference>
<gene>
    <name evidence="1" type="ORF">HPE56_11500</name>
</gene>
<dbReference type="Pfam" id="PF02082">
    <property type="entry name" value="Rrf2"/>
    <property type="match status" value="1"/>
</dbReference>
<dbReference type="EMBL" id="JABTCF010000006">
    <property type="protein sequence ID" value="MBD0778420.1"/>
    <property type="molecule type" value="Genomic_DNA"/>
</dbReference>
<evidence type="ECO:0000313" key="1">
    <source>
        <dbReference type="EMBL" id="MBD0778420.1"/>
    </source>
</evidence>
<dbReference type="Gene3D" id="1.10.10.10">
    <property type="entry name" value="Winged helix-like DNA-binding domain superfamily/Winged helix DNA-binding domain"/>
    <property type="match status" value="1"/>
</dbReference>
<dbReference type="InterPro" id="IPR036390">
    <property type="entry name" value="WH_DNA-bd_sf"/>
</dbReference>
<dbReference type="RefSeq" id="WP_188243902.1">
    <property type="nucleotide sequence ID" value="NZ_JABTCF010000006.1"/>
</dbReference>
<accession>A0ABR7V281</accession>
<protein>
    <submittedName>
        <fullName evidence="1">Rrf2 family transcriptional regulator</fullName>
    </submittedName>
</protein>
<proteinExistence type="predicted"/>
<comment type="caution">
    <text evidence="1">The sequence shown here is derived from an EMBL/GenBank/DDBJ whole genome shotgun (WGS) entry which is preliminary data.</text>
</comment>
<dbReference type="Proteomes" id="UP001166021">
    <property type="component" value="Unassembled WGS sequence"/>
</dbReference>
<dbReference type="PANTHER" id="PTHR33221:SF15">
    <property type="entry name" value="HTH-TYPE TRANSCRIPTIONAL REGULATOR YWGB-RELATED"/>
    <property type="match status" value="1"/>
</dbReference>
<dbReference type="PANTHER" id="PTHR33221">
    <property type="entry name" value="WINGED HELIX-TURN-HELIX TRANSCRIPTIONAL REGULATOR, RRF2 FAMILY"/>
    <property type="match status" value="1"/>
</dbReference>
<dbReference type="SUPFAM" id="SSF46785">
    <property type="entry name" value="Winged helix' DNA-binding domain"/>
    <property type="match status" value="1"/>
</dbReference>
<dbReference type="InterPro" id="IPR000944">
    <property type="entry name" value="Tscrpt_reg_Rrf2"/>
</dbReference>
<name>A0ABR7V281_9FLAO</name>
<reference evidence="1" key="1">
    <citation type="submission" date="2020-05" db="EMBL/GenBank/DDBJ databases">
        <title>The draft genome sequence of Maribacter sp. ANRC-HE7.</title>
        <authorList>
            <person name="Mu L."/>
        </authorList>
    </citation>
    <scope>NUCLEOTIDE SEQUENCE</scope>
    <source>
        <strain evidence="1">ANRC-HE7</strain>
    </source>
</reference>